<sequence>MALVTVFVFTFYAVIQANSKSVKIAENTFVKAKRQQYTLDMPGDQRHNLKDLTNEEQERSTGIPTQRKWETGVL</sequence>
<accession>A0ABN8MDN5</accession>
<evidence type="ECO:0008006" key="5">
    <source>
        <dbReference type="Google" id="ProtNLM"/>
    </source>
</evidence>
<dbReference type="Proteomes" id="UP001159427">
    <property type="component" value="Unassembled WGS sequence"/>
</dbReference>
<comment type="caution">
    <text evidence="3">The sequence shown here is derived from an EMBL/GenBank/DDBJ whole genome shotgun (WGS) entry which is preliminary data.</text>
</comment>
<dbReference type="EMBL" id="CALNXI010000382">
    <property type="protein sequence ID" value="CAH3025974.1"/>
    <property type="molecule type" value="Genomic_DNA"/>
</dbReference>
<evidence type="ECO:0000313" key="4">
    <source>
        <dbReference type="Proteomes" id="UP001159427"/>
    </source>
</evidence>
<feature type="compositionally biased region" description="Basic and acidic residues" evidence="1">
    <location>
        <begin position="43"/>
        <end position="59"/>
    </location>
</feature>
<keyword evidence="4" id="KW-1185">Reference proteome</keyword>
<organism evidence="3 4">
    <name type="scientific">Porites evermanni</name>
    <dbReference type="NCBI Taxonomy" id="104178"/>
    <lineage>
        <taxon>Eukaryota</taxon>
        <taxon>Metazoa</taxon>
        <taxon>Cnidaria</taxon>
        <taxon>Anthozoa</taxon>
        <taxon>Hexacorallia</taxon>
        <taxon>Scleractinia</taxon>
        <taxon>Fungiina</taxon>
        <taxon>Poritidae</taxon>
        <taxon>Porites</taxon>
    </lineage>
</organism>
<feature type="signal peptide" evidence="2">
    <location>
        <begin position="1"/>
        <end position="17"/>
    </location>
</feature>
<name>A0ABN8MDN5_9CNID</name>
<evidence type="ECO:0000256" key="1">
    <source>
        <dbReference type="SAM" id="MobiDB-lite"/>
    </source>
</evidence>
<evidence type="ECO:0000256" key="2">
    <source>
        <dbReference type="SAM" id="SignalP"/>
    </source>
</evidence>
<feature type="region of interest" description="Disordered" evidence="1">
    <location>
        <begin position="42"/>
        <end position="74"/>
    </location>
</feature>
<feature type="chain" id="PRO_5046531828" description="Secreted protein" evidence="2">
    <location>
        <begin position="18"/>
        <end position="74"/>
    </location>
</feature>
<evidence type="ECO:0000313" key="3">
    <source>
        <dbReference type="EMBL" id="CAH3025974.1"/>
    </source>
</evidence>
<keyword evidence="2" id="KW-0732">Signal</keyword>
<gene>
    <name evidence="3" type="ORF">PEVE_00027744</name>
</gene>
<protein>
    <recommendedName>
        <fullName evidence="5">Secreted protein</fullName>
    </recommendedName>
</protein>
<reference evidence="3 4" key="1">
    <citation type="submission" date="2022-05" db="EMBL/GenBank/DDBJ databases">
        <authorList>
            <consortium name="Genoscope - CEA"/>
            <person name="William W."/>
        </authorList>
    </citation>
    <scope>NUCLEOTIDE SEQUENCE [LARGE SCALE GENOMIC DNA]</scope>
</reference>
<proteinExistence type="predicted"/>